<organism evidence="2">
    <name type="scientific">Hellea balneolensis</name>
    <dbReference type="NCBI Taxonomy" id="287478"/>
    <lineage>
        <taxon>Bacteria</taxon>
        <taxon>Pseudomonadati</taxon>
        <taxon>Pseudomonadota</taxon>
        <taxon>Alphaproteobacteria</taxon>
        <taxon>Maricaulales</taxon>
        <taxon>Robiginitomaculaceae</taxon>
        <taxon>Hellea</taxon>
    </lineage>
</organism>
<feature type="non-terminal residue" evidence="2">
    <location>
        <position position="139"/>
    </location>
</feature>
<name>A0A7V5NX17_9PROT</name>
<dbReference type="Proteomes" id="UP000885806">
    <property type="component" value="Unassembled WGS sequence"/>
</dbReference>
<dbReference type="Gene3D" id="3.10.450.50">
    <property type="match status" value="1"/>
</dbReference>
<dbReference type="EMBL" id="DROP01000184">
    <property type="protein sequence ID" value="HHI88847.1"/>
    <property type="molecule type" value="Genomic_DNA"/>
</dbReference>
<dbReference type="Pfam" id="PF14534">
    <property type="entry name" value="DUF4440"/>
    <property type="match status" value="1"/>
</dbReference>
<dbReference type="InterPro" id="IPR027843">
    <property type="entry name" value="DUF4440"/>
</dbReference>
<sequence length="139" mass="15723">MKKILLAGMFVTELGLTACGQSTANNPQEDKAKIEAMLQAQDAAWNRGDIDGFMSYYDKSANLRFASGGTVTRGWRETLERYHRRYDSRDKMGQLSFTDLEITLLSPEYAQVFGRWELTRAHDRPGGLFTLLLHKQDGG</sequence>
<gene>
    <name evidence="2" type="ORF">ENK01_02745</name>
</gene>
<feature type="domain" description="DUF4440" evidence="1">
    <location>
        <begin position="34"/>
        <end position="139"/>
    </location>
</feature>
<evidence type="ECO:0000259" key="1">
    <source>
        <dbReference type="Pfam" id="PF14534"/>
    </source>
</evidence>
<comment type="caution">
    <text evidence="2">The sequence shown here is derived from an EMBL/GenBank/DDBJ whole genome shotgun (WGS) entry which is preliminary data.</text>
</comment>
<evidence type="ECO:0000313" key="2">
    <source>
        <dbReference type="EMBL" id="HHI88847.1"/>
    </source>
</evidence>
<protein>
    <submittedName>
        <fullName evidence="2">Nuclear transport factor 2 family protein</fullName>
    </submittedName>
</protein>
<dbReference type="InterPro" id="IPR032710">
    <property type="entry name" value="NTF2-like_dom_sf"/>
</dbReference>
<dbReference type="SUPFAM" id="SSF54427">
    <property type="entry name" value="NTF2-like"/>
    <property type="match status" value="1"/>
</dbReference>
<proteinExistence type="predicted"/>
<reference evidence="2" key="1">
    <citation type="journal article" date="2020" name="mSystems">
        <title>Genome- and Community-Level Interaction Insights into Carbon Utilization and Element Cycling Functions of Hydrothermarchaeota in Hydrothermal Sediment.</title>
        <authorList>
            <person name="Zhou Z."/>
            <person name="Liu Y."/>
            <person name="Xu W."/>
            <person name="Pan J."/>
            <person name="Luo Z.H."/>
            <person name="Li M."/>
        </authorList>
    </citation>
    <scope>NUCLEOTIDE SEQUENCE [LARGE SCALE GENOMIC DNA]</scope>
    <source>
        <strain evidence="2">HyVt-538</strain>
    </source>
</reference>
<accession>A0A7V5NX17</accession>
<dbReference type="AlphaFoldDB" id="A0A7V5NX17"/>